<feature type="domain" description="Reverse transcriptase" evidence="1">
    <location>
        <begin position="1"/>
        <end position="178"/>
    </location>
</feature>
<dbReference type="PANTHER" id="PTHR33116">
    <property type="entry name" value="REVERSE TRANSCRIPTASE ZINC-BINDING DOMAIN-CONTAINING PROTEIN-RELATED-RELATED"/>
    <property type="match status" value="1"/>
</dbReference>
<dbReference type="Pfam" id="PF00078">
    <property type="entry name" value="RVT_1"/>
    <property type="match status" value="1"/>
</dbReference>
<evidence type="ECO:0000313" key="3">
    <source>
        <dbReference type="Proteomes" id="UP001454036"/>
    </source>
</evidence>
<dbReference type="PANTHER" id="PTHR33116:SF78">
    <property type="entry name" value="OS12G0587133 PROTEIN"/>
    <property type="match status" value="1"/>
</dbReference>
<comment type="caution">
    <text evidence="2">The sequence shown here is derived from an EMBL/GenBank/DDBJ whole genome shotgun (WGS) entry which is preliminary data.</text>
</comment>
<evidence type="ECO:0000259" key="1">
    <source>
        <dbReference type="PROSITE" id="PS50878"/>
    </source>
</evidence>
<dbReference type="Proteomes" id="UP001454036">
    <property type="component" value="Unassembled WGS sequence"/>
</dbReference>
<dbReference type="InterPro" id="IPR043502">
    <property type="entry name" value="DNA/RNA_pol_sf"/>
</dbReference>
<dbReference type="PROSITE" id="PS50878">
    <property type="entry name" value="RT_POL"/>
    <property type="match status" value="1"/>
</dbReference>
<accession>A0AAV3QPY9</accession>
<name>A0AAV3QPY9_LITER</name>
<gene>
    <name evidence="2" type="ORF">LIER_20972</name>
</gene>
<dbReference type="InterPro" id="IPR000477">
    <property type="entry name" value="RT_dom"/>
</dbReference>
<dbReference type="SUPFAM" id="SSF56672">
    <property type="entry name" value="DNA/RNA polymerases"/>
    <property type="match status" value="1"/>
</dbReference>
<dbReference type="AlphaFoldDB" id="A0AAV3QPY9"/>
<dbReference type="EMBL" id="BAABME010005434">
    <property type="protein sequence ID" value="GAA0165615.1"/>
    <property type="molecule type" value="Genomic_DNA"/>
</dbReference>
<protein>
    <recommendedName>
        <fullName evidence="1">Reverse transcriptase domain-containing protein</fullName>
    </recommendedName>
</protein>
<evidence type="ECO:0000313" key="2">
    <source>
        <dbReference type="EMBL" id="GAA0165615.1"/>
    </source>
</evidence>
<proteinExistence type="predicted"/>
<sequence>MQQTIYVPGRSIYDGILLMYEIMCGYEKGARKPRCALEIDIMKAYDNVCWDFLWVVIKVNGSLQSHFKSTRGLRQGNPLSPYLFILVMEYFTRMLQAQSFFDNNPLCKEIGSMNVSFDDDLFVLNVPTSSSMRLIRNVLKRFGNVSGLHPNLSKSTSYSAGVPDQEVRKHSDILGIPISSLLVRSRLVTAGY</sequence>
<organism evidence="2 3">
    <name type="scientific">Lithospermum erythrorhizon</name>
    <name type="common">Purple gromwell</name>
    <name type="synonym">Lithospermum officinale var. erythrorhizon</name>
    <dbReference type="NCBI Taxonomy" id="34254"/>
    <lineage>
        <taxon>Eukaryota</taxon>
        <taxon>Viridiplantae</taxon>
        <taxon>Streptophyta</taxon>
        <taxon>Embryophyta</taxon>
        <taxon>Tracheophyta</taxon>
        <taxon>Spermatophyta</taxon>
        <taxon>Magnoliopsida</taxon>
        <taxon>eudicotyledons</taxon>
        <taxon>Gunneridae</taxon>
        <taxon>Pentapetalae</taxon>
        <taxon>asterids</taxon>
        <taxon>lamiids</taxon>
        <taxon>Boraginales</taxon>
        <taxon>Boraginaceae</taxon>
        <taxon>Boraginoideae</taxon>
        <taxon>Lithospermeae</taxon>
        <taxon>Lithospermum</taxon>
    </lineage>
</organism>
<reference evidence="2 3" key="1">
    <citation type="submission" date="2024-01" db="EMBL/GenBank/DDBJ databases">
        <title>The complete chloroplast genome sequence of Lithospermum erythrorhizon: insights into the phylogenetic relationship among Boraginaceae species and the maternal lineages of purple gromwells.</title>
        <authorList>
            <person name="Okada T."/>
            <person name="Watanabe K."/>
        </authorList>
    </citation>
    <scope>NUCLEOTIDE SEQUENCE [LARGE SCALE GENOMIC DNA]</scope>
</reference>
<keyword evidence="3" id="KW-1185">Reference proteome</keyword>